<comment type="caution">
    <text evidence="8">The sequence shown here is derived from an EMBL/GenBank/DDBJ whole genome shotgun (WGS) entry which is preliminary data.</text>
</comment>
<evidence type="ECO:0000256" key="5">
    <source>
        <dbReference type="ARBA" id="ARBA00022989"/>
    </source>
</evidence>
<feature type="transmembrane region" description="Helical" evidence="7">
    <location>
        <begin position="76"/>
        <end position="97"/>
    </location>
</feature>
<keyword evidence="4 7" id="KW-0812">Transmembrane</keyword>
<comment type="subcellular location">
    <subcellularLocation>
        <location evidence="1">Cell membrane</location>
        <topology evidence="1">Multi-pass membrane protein</topology>
    </subcellularLocation>
</comment>
<keyword evidence="9" id="KW-1185">Reference proteome</keyword>
<dbReference type="InterPro" id="IPR002758">
    <property type="entry name" value="Cation_antiport_E"/>
</dbReference>
<proteinExistence type="inferred from homology"/>
<dbReference type="EMBL" id="ACJN02000002">
    <property type="protein sequence ID" value="EFI34661.1"/>
    <property type="molecule type" value="Genomic_DNA"/>
</dbReference>
<dbReference type="GO" id="GO:0008324">
    <property type="term" value="F:monoatomic cation transmembrane transporter activity"/>
    <property type="evidence" value="ECO:0007669"/>
    <property type="project" value="InterPro"/>
</dbReference>
<comment type="similarity">
    <text evidence="2">Belongs to the CPA3 antiporters (TC 2.A.63) subunit E family.</text>
</comment>
<keyword evidence="5 7" id="KW-1133">Transmembrane helix</keyword>
<evidence type="ECO:0000313" key="8">
    <source>
        <dbReference type="EMBL" id="EFI34661.1"/>
    </source>
</evidence>
<dbReference type="Pfam" id="PF01899">
    <property type="entry name" value="MNHE"/>
    <property type="match status" value="1"/>
</dbReference>
<keyword evidence="3" id="KW-1003">Cell membrane</keyword>
<reference evidence="8" key="1">
    <citation type="submission" date="2010-05" db="EMBL/GenBank/DDBJ databases">
        <title>The draft genome of Desulfonatronospira thiodismutans ASO3-1.</title>
        <authorList>
            <consortium name="US DOE Joint Genome Institute (JGI-PGF)"/>
            <person name="Lucas S."/>
            <person name="Copeland A."/>
            <person name="Lapidus A."/>
            <person name="Cheng J.-F."/>
            <person name="Bruce D."/>
            <person name="Goodwin L."/>
            <person name="Pitluck S."/>
            <person name="Chertkov O."/>
            <person name="Brettin T."/>
            <person name="Detter J.C."/>
            <person name="Han C."/>
            <person name="Land M.L."/>
            <person name="Hauser L."/>
            <person name="Kyrpides N."/>
            <person name="Mikhailova N."/>
            <person name="Muyzer G."/>
            <person name="Woyke T."/>
        </authorList>
    </citation>
    <scope>NUCLEOTIDE SEQUENCE [LARGE SCALE GENOMIC DNA]</scope>
    <source>
        <strain evidence="8">ASO3-1</strain>
    </source>
</reference>
<dbReference type="Proteomes" id="UP000005496">
    <property type="component" value="Unassembled WGS sequence"/>
</dbReference>
<dbReference type="AlphaFoldDB" id="D6SPI5"/>
<evidence type="ECO:0000256" key="4">
    <source>
        <dbReference type="ARBA" id="ARBA00022692"/>
    </source>
</evidence>
<sequence>MVNEPGNQAKRSPRPGVIAGARCFAFRLALFGVIWWGLAGGSLQDWPLGLFFVLAAAVSSMFLVPGQNLRLPGLPGFIPFFLHLSLLGGLDVTSRAFRPSMPLKTGIIMHRVQLEHPTARVLFVWVVSLLPGTASVQLVDQSLRIHVLDAAQPHQDRLKDLEKRIQALFRT</sequence>
<feature type="transmembrane region" description="Helical" evidence="7">
    <location>
        <begin position="17"/>
        <end position="39"/>
    </location>
</feature>
<evidence type="ECO:0000256" key="6">
    <source>
        <dbReference type="ARBA" id="ARBA00023136"/>
    </source>
</evidence>
<keyword evidence="6 7" id="KW-0472">Membrane</keyword>
<evidence type="ECO:0000256" key="7">
    <source>
        <dbReference type="SAM" id="Phobius"/>
    </source>
</evidence>
<evidence type="ECO:0000256" key="2">
    <source>
        <dbReference type="ARBA" id="ARBA00006228"/>
    </source>
</evidence>
<dbReference type="PANTHER" id="PTHR34584">
    <property type="entry name" value="NA(+)/H(+) ANTIPORTER SUBUNIT E1"/>
    <property type="match status" value="1"/>
</dbReference>
<organism evidence="8 9">
    <name type="scientific">Desulfonatronospira thiodismutans ASO3-1</name>
    <dbReference type="NCBI Taxonomy" id="555779"/>
    <lineage>
        <taxon>Bacteria</taxon>
        <taxon>Pseudomonadati</taxon>
        <taxon>Thermodesulfobacteriota</taxon>
        <taxon>Desulfovibrionia</taxon>
        <taxon>Desulfovibrionales</taxon>
        <taxon>Desulfonatronovibrionaceae</taxon>
        <taxon>Desulfonatronospira</taxon>
    </lineage>
</organism>
<dbReference type="eggNOG" id="COG1863">
    <property type="taxonomic scope" value="Bacteria"/>
</dbReference>
<evidence type="ECO:0000256" key="1">
    <source>
        <dbReference type="ARBA" id="ARBA00004651"/>
    </source>
</evidence>
<feature type="transmembrane region" description="Helical" evidence="7">
    <location>
        <begin position="46"/>
        <end position="64"/>
    </location>
</feature>
<dbReference type="GO" id="GO:0005886">
    <property type="term" value="C:plasma membrane"/>
    <property type="evidence" value="ECO:0007669"/>
    <property type="project" value="UniProtKB-SubCell"/>
</dbReference>
<evidence type="ECO:0000313" key="9">
    <source>
        <dbReference type="Proteomes" id="UP000005496"/>
    </source>
</evidence>
<name>D6SPI5_9BACT</name>
<dbReference type="PANTHER" id="PTHR34584:SF1">
    <property type="entry name" value="NA(+)_H(+) ANTIPORTER SUBUNIT E1"/>
    <property type="match status" value="1"/>
</dbReference>
<accession>D6SPI5</accession>
<gene>
    <name evidence="8" type="ORF">Dthio_PD2033</name>
</gene>
<evidence type="ECO:0000256" key="3">
    <source>
        <dbReference type="ARBA" id="ARBA00022475"/>
    </source>
</evidence>
<protein>
    <submittedName>
        <fullName evidence="8">Cation antiporter</fullName>
    </submittedName>
</protein>